<evidence type="ECO:0000313" key="2">
    <source>
        <dbReference type="EMBL" id="CUX23902.1"/>
    </source>
</evidence>
<dbReference type="Proteomes" id="UP000191988">
    <property type="component" value="Unassembled WGS sequence"/>
</dbReference>
<gene>
    <name evidence="2" type="ORF">AGR3A_Cc270039</name>
</gene>
<feature type="transmembrane region" description="Helical" evidence="1">
    <location>
        <begin position="33"/>
        <end position="60"/>
    </location>
</feature>
<sequence length="173" mass="19197">MSLDQNPTYAAPDDWRAYSGVLSRRVFAFLIDYAIVLLLCIPAAVIVFFLGVITLGLGFFPLPGAVRHRRGALFRRIARRSLAGHTRHAGDGHRDGAHGRTANRFPVGDRAHRAFLGHQLGFDTFDSSGRPVYRALAPRSRLPARHRHGQNTLISKKATKTWLSKTVNTSSRS</sequence>
<keyword evidence="1" id="KW-1133">Transmembrane helix</keyword>
<proteinExistence type="predicted"/>
<evidence type="ECO:0000313" key="3">
    <source>
        <dbReference type="Proteomes" id="UP000191988"/>
    </source>
</evidence>
<dbReference type="STRING" id="1183432.AGR3A_Cc270039"/>
<organism evidence="2 3">
    <name type="scientific">Agrobacterium tomkonis CFBP 6623</name>
    <dbReference type="NCBI Taxonomy" id="1183432"/>
    <lineage>
        <taxon>Bacteria</taxon>
        <taxon>Pseudomonadati</taxon>
        <taxon>Pseudomonadota</taxon>
        <taxon>Alphaproteobacteria</taxon>
        <taxon>Hyphomicrobiales</taxon>
        <taxon>Rhizobiaceae</taxon>
        <taxon>Rhizobium/Agrobacterium group</taxon>
        <taxon>Agrobacterium</taxon>
        <taxon>Agrobacterium tumefaciens complex</taxon>
    </lineage>
</organism>
<keyword evidence="1" id="KW-0472">Membrane</keyword>
<name>A0A1S7PNF0_9HYPH</name>
<evidence type="ECO:0008006" key="4">
    <source>
        <dbReference type="Google" id="ProtNLM"/>
    </source>
</evidence>
<dbReference type="AlphaFoldDB" id="A0A1S7PNF0"/>
<keyword evidence="3" id="KW-1185">Reference proteome</keyword>
<reference evidence="3" key="1">
    <citation type="submission" date="2016-01" db="EMBL/GenBank/DDBJ databases">
        <authorList>
            <person name="Regsiter A."/>
            <person name="william w."/>
        </authorList>
    </citation>
    <scope>NUCLEOTIDE SEQUENCE [LARGE SCALE GENOMIC DNA]</scope>
    <source>
        <strain evidence="3">CFBP 6623</strain>
    </source>
</reference>
<dbReference type="EMBL" id="FBWK01000020">
    <property type="protein sequence ID" value="CUX23902.1"/>
    <property type="molecule type" value="Genomic_DNA"/>
</dbReference>
<accession>A0A1S7PNF0</accession>
<keyword evidence="1" id="KW-0812">Transmembrane</keyword>
<evidence type="ECO:0000256" key="1">
    <source>
        <dbReference type="SAM" id="Phobius"/>
    </source>
</evidence>
<protein>
    <recommendedName>
        <fullName evidence="4">RDD domain-containing protein</fullName>
    </recommendedName>
</protein>